<dbReference type="EC" id="3.1.-.-" evidence="9"/>
<keyword evidence="7 9" id="KW-0378">Hydrolase</keyword>
<dbReference type="NCBIfam" id="TIGR00043">
    <property type="entry name" value="rRNA maturation RNase YbeY"/>
    <property type="match status" value="1"/>
</dbReference>
<feature type="binding site" evidence="9">
    <location>
        <position position="127"/>
    </location>
    <ligand>
        <name>Zn(2+)</name>
        <dbReference type="ChEBI" id="CHEBI:29105"/>
        <note>catalytic</note>
    </ligand>
</feature>
<keyword evidence="8 9" id="KW-0862">Zinc</keyword>
<name>A0ABY4QW29_9ACTN</name>
<evidence type="ECO:0000256" key="8">
    <source>
        <dbReference type="ARBA" id="ARBA00022833"/>
    </source>
</evidence>
<dbReference type="Gene3D" id="3.40.390.30">
    <property type="entry name" value="Metalloproteases ('zincins'), catalytic domain"/>
    <property type="match status" value="1"/>
</dbReference>
<keyword evidence="11" id="KW-1185">Reference proteome</keyword>
<protein>
    <recommendedName>
        <fullName evidence="9">Endoribonuclease YbeY</fullName>
        <ecNumber evidence="9">3.1.-.-</ecNumber>
    </recommendedName>
</protein>
<organism evidence="10 11">
    <name type="scientific">Jatrophihabitans telluris</name>
    <dbReference type="NCBI Taxonomy" id="2038343"/>
    <lineage>
        <taxon>Bacteria</taxon>
        <taxon>Bacillati</taxon>
        <taxon>Actinomycetota</taxon>
        <taxon>Actinomycetes</taxon>
        <taxon>Jatrophihabitantales</taxon>
        <taxon>Jatrophihabitantaceae</taxon>
        <taxon>Jatrophihabitans</taxon>
    </lineage>
</organism>
<dbReference type="PANTHER" id="PTHR46986">
    <property type="entry name" value="ENDORIBONUCLEASE YBEY, CHLOROPLASTIC"/>
    <property type="match status" value="1"/>
</dbReference>
<dbReference type="HAMAP" id="MF_00009">
    <property type="entry name" value="Endoribonucl_YbeY"/>
    <property type="match status" value="1"/>
</dbReference>
<dbReference type="InterPro" id="IPR020549">
    <property type="entry name" value="YbeY_CS"/>
</dbReference>
<dbReference type="RefSeq" id="WP_249770067.1">
    <property type="nucleotide sequence ID" value="NZ_CP097332.1"/>
</dbReference>
<dbReference type="PANTHER" id="PTHR46986:SF1">
    <property type="entry name" value="ENDORIBONUCLEASE YBEY, CHLOROPLASTIC"/>
    <property type="match status" value="1"/>
</dbReference>
<keyword evidence="6 9" id="KW-0255">Endonuclease</keyword>
<gene>
    <name evidence="9 10" type="primary">ybeY</name>
    <name evidence="10" type="ORF">M6D93_14450</name>
</gene>
<sequence>MTIEVNNESGVDVDELAISSVARHALDSLGVNPLAELSILVVDTEAMSTLHKQWMDLDGPTDVMSFPMDTLDDKPGLGPEPGPALLGDVVLCPEVAAAQAEAAGHTTAAELYLLTTHGVLHLLGYDHGEPDEEREMFTLQTRLVTEWGDAHGVSPIRSPLPGTGGELRS</sequence>
<evidence type="ECO:0000313" key="10">
    <source>
        <dbReference type="EMBL" id="UQX87494.1"/>
    </source>
</evidence>
<evidence type="ECO:0000256" key="6">
    <source>
        <dbReference type="ARBA" id="ARBA00022759"/>
    </source>
</evidence>
<comment type="subcellular location">
    <subcellularLocation>
        <location evidence="9">Cytoplasm</location>
    </subcellularLocation>
</comment>
<proteinExistence type="inferred from homology"/>
<comment type="function">
    <text evidence="9">Single strand-specific metallo-endoribonuclease involved in late-stage 70S ribosome quality control and in maturation of the 3' terminus of the 16S rRNA.</text>
</comment>
<dbReference type="InterPro" id="IPR002036">
    <property type="entry name" value="YbeY"/>
</dbReference>
<evidence type="ECO:0000256" key="3">
    <source>
        <dbReference type="ARBA" id="ARBA00022552"/>
    </source>
</evidence>
<comment type="cofactor">
    <cofactor evidence="9">
        <name>Zn(2+)</name>
        <dbReference type="ChEBI" id="CHEBI:29105"/>
    </cofactor>
    <text evidence="9">Binds 1 zinc ion.</text>
</comment>
<keyword evidence="9" id="KW-0963">Cytoplasm</keyword>
<dbReference type="EMBL" id="CP097332">
    <property type="protein sequence ID" value="UQX87494.1"/>
    <property type="molecule type" value="Genomic_DNA"/>
</dbReference>
<keyword evidence="2 9" id="KW-0690">Ribosome biogenesis</keyword>
<evidence type="ECO:0000256" key="7">
    <source>
        <dbReference type="ARBA" id="ARBA00022801"/>
    </source>
</evidence>
<evidence type="ECO:0000256" key="9">
    <source>
        <dbReference type="HAMAP-Rule" id="MF_00009"/>
    </source>
</evidence>
<evidence type="ECO:0000256" key="1">
    <source>
        <dbReference type="ARBA" id="ARBA00010875"/>
    </source>
</evidence>
<keyword evidence="5 9" id="KW-0479">Metal-binding</keyword>
<evidence type="ECO:0000256" key="2">
    <source>
        <dbReference type="ARBA" id="ARBA00022517"/>
    </source>
</evidence>
<dbReference type="InterPro" id="IPR023091">
    <property type="entry name" value="MetalPrtase_cat_dom_sf_prd"/>
</dbReference>
<accession>A0ABY4QW29</accession>
<dbReference type="Proteomes" id="UP001056336">
    <property type="component" value="Chromosome"/>
</dbReference>
<evidence type="ECO:0000256" key="4">
    <source>
        <dbReference type="ARBA" id="ARBA00022722"/>
    </source>
</evidence>
<keyword evidence="4 9" id="KW-0540">Nuclease</keyword>
<dbReference type="PROSITE" id="PS01306">
    <property type="entry name" value="UPF0054"/>
    <property type="match status" value="1"/>
</dbReference>
<dbReference type="SUPFAM" id="SSF55486">
    <property type="entry name" value="Metalloproteases ('zincins'), catalytic domain"/>
    <property type="match status" value="1"/>
</dbReference>
<dbReference type="Pfam" id="PF02130">
    <property type="entry name" value="YbeY"/>
    <property type="match status" value="1"/>
</dbReference>
<evidence type="ECO:0000313" key="11">
    <source>
        <dbReference type="Proteomes" id="UP001056336"/>
    </source>
</evidence>
<comment type="similarity">
    <text evidence="1 9">Belongs to the endoribonuclease YbeY family.</text>
</comment>
<feature type="binding site" evidence="9">
    <location>
        <position position="117"/>
    </location>
    <ligand>
        <name>Zn(2+)</name>
        <dbReference type="ChEBI" id="CHEBI:29105"/>
        <note>catalytic</note>
    </ligand>
</feature>
<feature type="binding site" evidence="9">
    <location>
        <position position="121"/>
    </location>
    <ligand>
        <name>Zn(2+)</name>
        <dbReference type="ChEBI" id="CHEBI:29105"/>
        <note>catalytic</note>
    </ligand>
</feature>
<evidence type="ECO:0000256" key="5">
    <source>
        <dbReference type="ARBA" id="ARBA00022723"/>
    </source>
</evidence>
<keyword evidence="3 9" id="KW-0698">rRNA processing</keyword>
<reference evidence="10" key="1">
    <citation type="journal article" date="2018" name="Int. J. Syst. Evol. Microbiol.">
        <title>Jatrophihabitans telluris sp. nov., isolated from sediment soil of lava forest wetlands and the emended description of the genus Jatrophihabitans.</title>
        <authorList>
            <person name="Lee K.C."/>
            <person name="Suh M.K."/>
            <person name="Eom M.K."/>
            <person name="Kim K.K."/>
            <person name="Kim J.S."/>
            <person name="Kim D.S."/>
            <person name="Ko S.H."/>
            <person name="Shin Y.K."/>
            <person name="Lee J.S."/>
        </authorList>
    </citation>
    <scope>NUCLEOTIDE SEQUENCE</scope>
    <source>
        <strain evidence="10">N237</strain>
    </source>
</reference>
<reference evidence="10" key="2">
    <citation type="submission" date="2022-05" db="EMBL/GenBank/DDBJ databases">
        <authorList>
            <person name="Kim J.-S."/>
            <person name="Lee K."/>
            <person name="Suh M."/>
            <person name="Eom M."/>
            <person name="Kim J.-S."/>
            <person name="Kim D.-S."/>
            <person name="Ko S.-H."/>
            <person name="Shin Y."/>
            <person name="Lee J.-S."/>
        </authorList>
    </citation>
    <scope>NUCLEOTIDE SEQUENCE</scope>
    <source>
        <strain evidence="10">N237</strain>
    </source>
</reference>